<gene>
    <name evidence="1" type="ORF">ASJ83_01520</name>
</gene>
<organism evidence="1 2">
    <name type="scientific">Methanocorpusculum parvum</name>
    <dbReference type="NCBI Taxonomy" id="2193"/>
    <lineage>
        <taxon>Archaea</taxon>
        <taxon>Methanobacteriati</taxon>
        <taxon>Methanobacteriota</taxon>
        <taxon>Stenosarchaea group</taxon>
        <taxon>Methanomicrobia</taxon>
        <taxon>Methanomicrobiales</taxon>
        <taxon>Methanocorpusculaceae</taxon>
        <taxon>Methanocorpusculum</taxon>
    </lineage>
</organism>
<protein>
    <submittedName>
        <fullName evidence="1">Aldolase</fullName>
    </submittedName>
</protein>
<evidence type="ECO:0000313" key="1">
    <source>
        <dbReference type="EMBL" id="PAV09072.1"/>
    </source>
</evidence>
<sequence length="92" mass="10491">MGGNDNDGYYCTICGGIPPDKIHIRQILVDGKATGIDKLDWIIAEVKKLHLTDDTAITEELLKRTKVLNYVPTKKTREYEKALLKEYKDPTR</sequence>
<accession>A0AAX0Q720</accession>
<proteinExistence type="predicted"/>
<dbReference type="Proteomes" id="UP000243820">
    <property type="component" value="Unassembled WGS sequence"/>
</dbReference>
<dbReference type="AlphaFoldDB" id="A0AAX0Q720"/>
<name>A0AAX0Q720_9EURY</name>
<evidence type="ECO:0000313" key="2">
    <source>
        <dbReference type="Proteomes" id="UP000243820"/>
    </source>
</evidence>
<reference evidence="1 2" key="1">
    <citation type="journal article" date="2017" name="BMC Genomics">
        <title>Genomic analysis of methanogenic archaea reveals a shift towards energy conservation.</title>
        <authorList>
            <person name="Gilmore S.P."/>
            <person name="Henske J.K."/>
            <person name="Sexton J.A."/>
            <person name="Solomon K.V."/>
            <person name="Seppala S."/>
            <person name="Yoo J.I."/>
            <person name="Huyett L.M."/>
            <person name="Pressman A."/>
            <person name="Cogan J.Z."/>
            <person name="Kivenson V."/>
            <person name="Peng X."/>
            <person name="Tan Y."/>
            <person name="Valentine D.L."/>
            <person name="O'Malley M.A."/>
        </authorList>
    </citation>
    <scope>NUCLEOTIDE SEQUENCE [LARGE SCALE GENOMIC DNA]</scope>
    <source>
        <strain evidence="1 2">XII</strain>
    </source>
</reference>
<keyword evidence="2" id="KW-1185">Reference proteome</keyword>
<comment type="caution">
    <text evidence="1">The sequence shown here is derived from an EMBL/GenBank/DDBJ whole genome shotgun (WGS) entry which is preliminary data.</text>
</comment>
<dbReference type="EMBL" id="LMVO01000023">
    <property type="protein sequence ID" value="PAV09072.1"/>
    <property type="molecule type" value="Genomic_DNA"/>
</dbReference>
<dbReference type="RefSeq" id="WP_042697612.1">
    <property type="nucleotide sequence ID" value="NZ_LMVO01000023.1"/>
</dbReference>